<dbReference type="AlphaFoldDB" id="A0A254NBK5"/>
<organism evidence="3 4">
    <name type="scientific">Roseateles puraquae</name>
    <dbReference type="NCBI Taxonomy" id="431059"/>
    <lineage>
        <taxon>Bacteria</taxon>
        <taxon>Pseudomonadati</taxon>
        <taxon>Pseudomonadota</taxon>
        <taxon>Betaproteobacteria</taxon>
        <taxon>Burkholderiales</taxon>
        <taxon>Sphaerotilaceae</taxon>
        <taxon>Roseateles</taxon>
    </lineage>
</organism>
<evidence type="ECO:0000256" key="1">
    <source>
        <dbReference type="SAM" id="MobiDB-lite"/>
    </source>
</evidence>
<comment type="caution">
    <text evidence="3">The sequence shown here is derived from an EMBL/GenBank/DDBJ whole genome shotgun (WGS) entry which is preliminary data.</text>
</comment>
<name>A0A254NBK5_9BURK</name>
<reference evidence="3 4" key="1">
    <citation type="journal article" date="2007" name="Int. J. Syst. Evol. Microbiol.">
        <title>Description of Pelomonas aquatica sp. nov. and Pelomonas puraquae sp. nov., isolated from industrial and haemodialysis water.</title>
        <authorList>
            <person name="Gomila M."/>
            <person name="Bowien B."/>
            <person name="Falsen E."/>
            <person name="Moore E.R."/>
            <person name="Lalucat J."/>
        </authorList>
    </citation>
    <scope>NUCLEOTIDE SEQUENCE [LARGE SCALE GENOMIC DNA]</scope>
    <source>
        <strain evidence="3 4">CCUG 52769</strain>
    </source>
</reference>
<gene>
    <name evidence="3" type="ORF">CDO81_18370</name>
</gene>
<proteinExistence type="predicted"/>
<dbReference type="InterPro" id="IPR037682">
    <property type="entry name" value="TonB_C"/>
</dbReference>
<dbReference type="Gene3D" id="3.30.2420.10">
    <property type="entry name" value="TonB"/>
    <property type="match status" value="1"/>
</dbReference>
<feature type="region of interest" description="Disordered" evidence="1">
    <location>
        <begin position="37"/>
        <end position="95"/>
    </location>
</feature>
<feature type="compositionally biased region" description="Low complexity" evidence="1">
    <location>
        <begin position="69"/>
        <end position="80"/>
    </location>
</feature>
<evidence type="ECO:0000313" key="3">
    <source>
        <dbReference type="EMBL" id="OWR02788.1"/>
    </source>
</evidence>
<accession>A0A254NBK5</accession>
<dbReference type="EMBL" id="NISI01000007">
    <property type="protein sequence ID" value="OWR02788.1"/>
    <property type="molecule type" value="Genomic_DNA"/>
</dbReference>
<dbReference type="SUPFAM" id="SSF74653">
    <property type="entry name" value="TolA/TonB C-terminal domain"/>
    <property type="match status" value="1"/>
</dbReference>
<dbReference type="GO" id="GO:0055085">
    <property type="term" value="P:transmembrane transport"/>
    <property type="evidence" value="ECO:0007669"/>
    <property type="project" value="InterPro"/>
</dbReference>
<feature type="domain" description="TonB C-terminal" evidence="2">
    <location>
        <begin position="172"/>
        <end position="226"/>
    </location>
</feature>
<protein>
    <recommendedName>
        <fullName evidence="2">TonB C-terminal domain-containing protein</fullName>
    </recommendedName>
</protein>
<dbReference type="Proteomes" id="UP000197446">
    <property type="component" value="Unassembled WGS sequence"/>
</dbReference>
<evidence type="ECO:0000313" key="4">
    <source>
        <dbReference type="Proteomes" id="UP000197446"/>
    </source>
</evidence>
<sequence>MLPLFAAAQATAPMTDAERARRDAEKVFSFIKFQTVPKPGAEAAPKPPRPATASAERPKVAARPPEPHAAPAAPHLTAAKPAEEPGVKTVAELAPVEPPPALAPVTLAAPTPQAPPLAAVALTPALNPMPAAPKAEEPDDDEGDDGALQLRAFVPPVLTPAVQQTLGAGSRNVKVRFTVEADGRVSQAEAAPQVPRRLAKPAVDAILQWQFAPLAQARTVDVEIAFRRD</sequence>
<dbReference type="Pfam" id="PF03544">
    <property type="entry name" value="TonB_C"/>
    <property type="match status" value="1"/>
</dbReference>
<evidence type="ECO:0000259" key="2">
    <source>
        <dbReference type="Pfam" id="PF03544"/>
    </source>
</evidence>
<keyword evidence="4" id="KW-1185">Reference proteome</keyword>